<gene>
    <name evidence="1" type="ORF">AB6713_08220</name>
</gene>
<dbReference type="Pfam" id="PF06841">
    <property type="entry name" value="Phage_T4_gp19"/>
    <property type="match status" value="1"/>
</dbReference>
<dbReference type="InterPro" id="IPR010667">
    <property type="entry name" value="Phage_T4_Gp19"/>
</dbReference>
<accession>A0ABV4HQY3</accession>
<dbReference type="Proteomes" id="UP001566331">
    <property type="component" value="Unassembled WGS sequence"/>
</dbReference>
<comment type="caution">
    <text evidence="1">The sequence shown here is derived from an EMBL/GenBank/DDBJ whole genome shotgun (WGS) entry which is preliminary data.</text>
</comment>
<organism evidence="1 2">
    <name type="scientific">Luteimonas salinilitoris</name>
    <dbReference type="NCBI Taxonomy" id="3237697"/>
    <lineage>
        <taxon>Bacteria</taxon>
        <taxon>Pseudomonadati</taxon>
        <taxon>Pseudomonadota</taxon>
        <taxon>Gammaproteobacteria</taxon>
        <taxon>Lysobacterales</taxon>
        <taxon>Lysobacteraceae</taxon>
        <taxon>Luteimonas</taxon>
    </lineage>
</organism>
<evidence type="ECO:0000313" key="1">
    <source>
        <dbReference type="EMBL" id="MEZ0474603.1"/>
    </source>
</evidence>
<proteinExistence type="predicted"/>
<name>A0ABV4HQY3_9GAMM</name>
<dbReference type="RefSeq" id="WP_370563924.1">
    <property type="nucleotide sequence ID" value="NZ_JBFWIB010000005.1"/>
</dbReference>
<reference evidence="1 2" key="1">
    <citation type="submission" date="2024-07" db="EMBL/GenBank/DDBJ databases">
        <title>Luteimonas salilacus sp. nov., isolated from the shore soil of Salt Lake in Tibet of China.</title>
        <authorList>
            <person name="Zhang X."/>
            <person name="Li A."/>
        </authorList>
    </citation>
    <scope>NUCLEOTIDE SEQUENCE [LARGE SCALE GENOMIC DNA]</scope>
    <source>
        <strain evidence="1 2">B3-2-R+30</strain>
    </source>
</reference>
<dbReference type="EMBL" id="JBFWIC010000008">
    <property type="protein sequence ID" value="MEZ0474603.1"/>
    <property type="molecule type" value="Genomic_DNA"/>
</dbReference>
<dbReference type="PANTHER" id="PTHR38009">
    <property type="entry name" value="CONSERVED HYPOTHETICAL PHAGE TAIL PROTEIN"/>
    <property type="match status" value="1"/>
</dbReference>
<protein>
    <submittedName>
        <fullName evidence="1">Phage tail protein</fullName>
    </submittedName>
</protein>
<dbReference type="InterPro" id="IPR011747">
    <property type="entry name" value="CHP02241"/>
</dbReference>
<sequence length="144" mass="16032">MAQTDPFRGYNFKVEIDGITSTAFKECGGLDSSTGVVTYREGTDPTLGQRKLSGLLSVSNVTLRRGITSDHSLWDWRQSVASGDLQRRDLSIVLMDDKGEEQIRWNLQNAWPARWNGPSFDATSDAVAIEALELTHEGVEVQTW</sequence>
<dbReference type="NCBIfam" id="TIGR02241">
    <property type="entry name" value="conserved hypothetical phage tail region protein"/>
    <property type="match status" value="1"/>
</dbReference>
<keyword evidence="2" id="KW-1185">Reference proteome</keyword>
<dbReference type="PANTHER" id="PTHR38009:SF1">
    <property type="entry name" value="CONSERVED HYPOTHETICAL PHAGE TAIL PROTEIN"/>
    <property type="match status" value="1"/>
</dbReference>
<evidence type="ECO:0000313" key="2">
    <source>
        <dbReference type="Proteomes" id="UP001566331"/>
    </source>
</evidence>